<keyword evidence="1" id="KW-0472">Membrane</keyword>
<accession>A0ABP0PTX5</accession>
<organism evidence="3 4">
    <name type="scientific">Durusdinium trenchii</name>
    <dbReference type="NCBI Taxonomy" id="1381693"/>
    <lineage>
        <taxon>Eukaryota</taxon>
        <taxon>Sar</taxon>
        <taxon>Alveolata</taxon>
        <taxon>Dinophyceae</taxon>
        <taxon>Suessiales</taxon>
        <taxon>Symbiodiniaceae</taxon>
        <taxon>Durusdinium</taxon>
    </lineage>
</organism>
<comment type="caution">
    <text evidence="3">The sequence shown here is derived from an EMBL/GenBank/DDBJ whole genome shotgun (WGS) entry which is preliminary data.</text>
</comment>
<feature type="signal peptide" evidence="2">
    <location>
        <begin position="1"/>
        <end position="25"/>
    </location>
</feature>
<feature type="transmembrane region" description="Helical" evidence="1">
    <location>
        <begin position="323"/>
        <end position="347"/>
    </location>
</feature>
<proteinExistence type="predicted"/>
<reference evidence="3 4" key="1">
    <citation type="submission" date="2024-02" db="EMBL/GenBank/DDBJ databases">
        <authorList>
            <person name="Chen Y."/>
            <person name="Shah S."/>
            <person name="Dougan E. K."/>
            <person name="Thang M."/>
            <person name="Chan C."/>
        </authorList>
    </citation>
    <scope>NUCLEOTIDE SEQUENCE [LARGE SCALE GENOMIC DNA]</scope>
</reference>
<dbReference type="EMBL" id="CAXAMN010023539">
    <property type="protein sequence ID" value="CAK9078309.1"/>
    <property type="molecule type" value="Genomic_DNA"/>
</dbReference>
<evidence type="ECO:0000313" key="4">
    <source>
        <dbReference type="Proteomes" id="UP001642484"/>
    </source>
</evidence>
<evidence type="ECO:0000256" key="1">
    <source>
        <dbReference type="SAM" id="Phobius"/>
    </source>
</evidence>
<keyword evidence="4" id="KW-1185">Reference proteome</keyword>
<feature type="chain" id="PRO_5047203227" evidence="2">
    <location>
        <begin position="26"/>
        <end position="460"/>
    </location>
</feature>
<evidence type="ECO:0000313" key="3">
    <source>
        <dbReference type="EMBL" id="CAK9078309.1"/>
    </source>
</evidence>
<evidence type="ECO:0000256" key="2">
    <source>
        <dbReference type="SAM" id="SignalP"/>
    </source>
</evidence>
<feature type="transmembrane region" description="Helical" evidence="1">
    <location>
        <begin position="367"/>
        <end position="387"/>
    </location>
</feature>
<dbReference type="Proteomes" id="UP001642484">
    <property type="component" value="Unassembled WGS sequence"/>
</dbReference>
<keyword evidence="1" id="KW-0812">Transmembrane</keyword>
<sequence length="460" mass="49362">MRGAFPSHAWPAPALAAALAGLAVARFQPPKELLEIATQLLGSDDGPLDVAVTFSLLMPRGTNQSQSSQSECGHNQTRKISVTLVPGRSARSSPSSGAALGLHSPRFAAFARGEVGVAGWTGHEDPTGTVAGSVGRKGGVGPLRTAVVTVETLRGRDRDRRRPVQYVLVVGALMTYIGARLCHQAFVKSIEVWYSSPANRHSYFKAFKEQYIQTGKADFSAFMKTHPETISQTFGDEATSEGQMVKAMVQPSAVAMAVGGIMMRCGGNSMWGYLFHTLRGMMTPFGLLMVLQTPVVSGAGAGNKEIREGKKVSNIELIYQLNWVILHFVGFAAFLGPAVIIELPVAIYELLTHQGSGEGMHLEAARLGLAVMRIICAILLVVSAPFLGKESTKNPNSLGALKWRAEFTVGEFGACQMYFNALSVWIQPGAKYSFADLVLLGLLAAEAFRIFFAHPPRGLP</sequence>
<feature type="transmembrane region" description="Helical" evidence="1">
    <location>
        <begin position="281"/>
        <end position="302"/>
    </location>
</feature>
<keyword evidence="2" id="KW-0732">Signal</keyword>
<protein>
    <submittedName>
        <fullName evidence="3">Uncharacterized protein</fullName>
    </submittedName>
</protein>
<keyword evidence="1" id="KW-1133">Transmembrane helix</keyword>
<gene>
    <name evidence="3" type="ORF">CCMP2556_LOCUS38592</name>
</gene>
<name>A0ABP0PTX5_9DINO</name>